<protein>
    <submittedName>
        <fullName evidence="5">Malignant T-cell-amplified sequence 1</fullName>
    </submittedName>
</protein>
<dbReference type="PANTHER" id="PTHR22798">
    <property type="entry name" value="MCT-1 PROTEIN"/>
    <property type="match status" value="1"/>
</dbReference>
<evidence type="ECO:0000256" key="3">
    <source>
        <dbReference type="PIRNR" id="PIRNR005067"/>
    </source>
</evidence>
<comment type="subcellular location">
    <subcellularLocation>
        <location evidence="1 3">Cytoplasm</location>
    </subcellularLocation>
</comment>
<dbReference type="InterPro" id="IPR004521">
    <property type="entry name" value="Uncharacterised_CHP00451"/>
</dbReference>
<dbReference type="InterPro" id="IPR041366">
    <property type="entry name" value="Pre-PUA"/>
</dbReference>
<dbReference type="PROSITE" id="PS50890">
    <property type="entry name" value="PUA"/>
    <property type="match status" value="1"/>
</dbReference>
<evidence type="ECO:0000259" key="4">
    <source>
        <dbReference type="SMART" id="SM00359"/>
    </source>
</evidence>
<dbReference type="PANTHER" id="PTHR22798:SF0">
    <property type="entry name" value="MALIGNANT T-CELL-AMPLIFIED SEQUENCE 1"/>
    <property type="match status" value="1"/>
</dbReference>
<dbReference type="Pfam" id="PF01472">
    <property type="entry name" value="PUA"/>
    <property type="match status" value="1"/>
</dbReference>
<keyword evidence="2 3" id="KW-0963">Cytoplasm</keyword>
<organism evidence="5 6">
    <name type="scientific">Blattamonas nauphoetae</name>
    <dbReference type="NCBI Taxonomy" id="2049346"/>
    <lineage>
        <taxon>Eukaryota</taxon>
        <taxon>Metamonada</taxon>
        <taxon>Preaxostyla</taxon>
        <taxon>Oxymonadida</taxon>
        <taxon>Blattamonas</taxon>
    </lineage>
</organism>
<dbReference type="Gene3D" id="3.10.400.20">
    <property type="match status" value="1"/>
</dbReference>
<feature type="domain" description="PUA" evidence="4">
    <location>
        <begin position="93"/>
        <end position="171"/>
    </location>
</feature>
<accession>A0ABQ9XMH8</accession>
<reference evidence="5 6" key="1">
    <citation type="journal article" date="2022" name="bioRxiv">
        <title>Genomics of Preaxostyla Flagellates Illuminates Evolutionary Transitions and the Path Towards Mitochondrial Loss.</title>
        <authorList>
            <person name="Novak L.V.F."/>
            <person name="Treitli S.C."/>
            <person name="Pyrih J."/>
            <person name="Halakuc P."/>
            <person name="Pipaliya S.V."/>
            <person name="Vacek V."/>
            <person name="Brzon O."/>
            <person name="Soukal P."/>
            <person name="Eme L."/>
            <person name="Dacks J.B."/>
            <person name="Karnkowska A."/>
            <person name="Elias M."/>
            <person name="Hampl V."/>
        </authorList>
    </citation>
    <scope>NUCLEOTIDE SEQUENCE [LARGE SCALE GENOMIC DNA]</scope>
    <source>
        <strain evidence="5">NAU3</strain>
        <tissue evidence="5">Gut</tissue>
    </source>
</reference>
<keyword evidence="6" id="KW-1185">Reference proteome</keyword>
<evidence type="ECO:0000256" key="2">
    <source>
        <dbReference type="ARBA" id="ARBA00022490"/>
    </source>
</evidence>
<dbReference type="CDD" id="cd21155">
    <property type="entry name" value="PUA_MCTS-1-like"/>
    <property type="match status" value="1"/>
</dbReference>
<proteinExistence type="predicted"/>
<evidence type="ECO:0000256" key="1">
    <source>
        <dbReference type="ARBA" id="ARBA00004496"/>
    </source>
</evidence>
<evidence type="ECO:0000313" key="5">
    <source>
        <dbReference type="EMBL" id="KAK2951822.1"/>
    </source>
</evidence>
<dbReference type="EMBL" id="JARBJD010000112">
    <property type="protein sequence ID" value="KAK2951822.1"/>
    <property type="molecule type" value="Genomic_DNA"/>
</dbReference>
<comment type="caution">
    <text evidence="5">The sequence shown here is derived from an EMBL/GenBank/DDBJ whole genome shotgun (WGS) entry which is preliminary data.</text>
</comment>
<dbReference type="Proteomes" id="UP001281761">
    <property type="component" value="Unassembled WGS sequence"/>
</dbReference>
<dbReference type="SMART" id="SM00359">
    <property type="entry name" value="PUA"/>
    <property type="match status" value="1"/>
</dbReference>
<dbReference type="InterPro" id="IPR002478">
    <property type="entry name" value="PUA"/>
</dbReference>
<name>A0ABQ9XMH8_9EUKA</name>
<gene>
    <name evidence="5" type="ORF">BLNAU_13190</name>
</gene>
<dbReference type="InterPro" id="IPR016437">
    <property type="entry name" value="MCT-1/Tma20"/>
</dbReference>
<dbReference type="Pfam" id="PF17832">
    <property type="entry name" value="Pre-PUA"/>
    <property type="match status" value="1"/>
</dbReference>
<evidence type="ECO:0000313" key="6">
    <source>
        <dbReference type="Proteomes" id="UP001281761"/>
    </source>
</evidence>
<dbReference type="NCBIfam" id="TIGR00451">
    <property type="entry name" value="unchar_dom_2"/>
    <property type="match status" value="1"/>
</dbReference>
<sequence length="182" mass="20501">MLTKYNPKTDITQFGQLKTSEFRKVRQNLQANEAIDEETMEILLPRKKTIQLAKCRDHISLLIVDDVCHFLQTRDTPFVPSLRVLHRYPNILKHVQVDKGAIKFIIRGADVMCRGLTTPGAVLGDFEKNEVLAIHAEGKQHAIGIGRAIMSSEEIRSVNSGIGLELIHHLGDGLWKASSFDY</sequence>
<dbReference type="PIRSF" id="PIRSF005067">
    <property type="entry name" value="Tma_RNA-bind_prd"/>
    <property type="match status" value="1"/>
</dbReference>
<dbReference type="SUPFAM" id="SSF88697">
    <property type="entry name" value="PUA domain-like"/>
    <property type="match status" value="1"/>
</dbReference>
<dbReference type="InterPro" id="IPR015947">
    <property type="entry name" value="PUA-like_sf"/>
</dbReference>